<proteinExistence type="predicted"/>
<feature type="compositionally biased region" description="Basic residues" evidence="1">
    <location>
        <begin position="17"/>
        <end position="26"/>
    </location>
</feature>
<dbReference type="Proteomes" id="UP000625711">
    <property type="component" value="Unassembled WGS sequence"/>
</dbReference>
<comment type="caution">
    <text evidence="2">The sequence shown here is derived from an EMBL/GenBank/DDBJ whole genome shotgun (WGS) entry which is preliminary data.</text>
</comment>
<evidence type="ECO:0000313" key="3">
    <source>
        <dbReference type="Proteomes" id="UP000625711"/>
    </source>
</evidence>
<sequence length="200" mass="22214">MITEDDRKFVERDRSGRLKKNKKKPTHATDQMTLGQGQEIHLNRTQELCGRIAGGALSPKISSNGTGSLFCVCCRECDEDLTVRLVALVYTFDAVRTKQQPHNDRYQKISLAYSECMTRRLKLIASLQVESGRCGDDPFGTSLRSAGNTRAPTKYYGTASFPVEVRRCRISSAEFLVAGSPSLTEIDKNCCCLFAVCSRS</sequence>
<keyword evidence="3" id="KW-1185">Reference proteome</keyword>
<accession>A0A834MC96</accession>
<dbReference type="EMBL" id="JAACXV010007203">
    <property type="protein sequence ID" value="KAF7276361.1"/>
    <property type="molecule type" value="Genomic_DNA"/>
</dbReference>
<name>A0A834MC96_RHYFE</name>
<gene>
    <name evidence="2" type="ORF">GWI33_010437</name>
</gene>
<feature type="region of interest" description="Disordered" evidence="1">
    <location>
        <begin position="1"/>
        <end position="29"/>
    </location>
</feature>
<protein>
    <submittedName>
        <fullName evidence="2">Uncharacterized protein</fullName>
    </submittedName>
</protein>
<organism evidence="2 3">
    <name type="scientific">Rhynchophorus ferrugineus</name>
    <name type="common">Red palm weevil</name>
    <name type="synonym">Curculio ferrugineus</name>
    <dbReference type="NCBI Taxonomy" id="354439"/>
    <lineage>
        <taxon>Eukaryota</taxon>
        <taxon>Metazoa</taxon>
        <taxon>Ecdysozoa</taxon>
        <taxon>Arthropoda</taxon>
        <taxon>Hexapoda</taxon>
        <taxon>Insecta</taxon>
        <taxon>Pterygota</taxon>
        <taxon>Neoptera</taxon>
        <taxon>Endopterygota</taxon>
        <taxon>Coleoptera</taxon>
        <taxon>Polyphaga</taxon>
        <taxon>Cucujiformia</taxon>
        <taxon>Curculionidae</taxon>
        <taxon>Dryophthorinae</taxon>
        <taxon>Rhynchophorus</taxon>
    </lineage>
</organism>
<reference evidence="2" key="1">
    <citation type="submission" date="2020-08" db="EMBL/GenBank/DDBJ databases">
        <title>Genome sequencing and assembly of the red palm weevil Rhynchophorus ferrugineus.</title>
        <authorList>
            <person name="Dias G.B."/>
            <person name="Bergman C.M."/>
            <person name="Manee M."/>
        </authorList>
    </citation>
    <scope>NUCLEOTIDE SEQUENCE</scope>
    <source>
        <strain evidence="2">AA-2017</strain>
        <tissue evidence="2">Whole larva</tissue>
    </source>
</reference>
<dbReference type="AlphaFoldDB" id="A0A834MC96"/>
<evidence type="ECO:0000256" key="1">
    <source>
        <dbReference type="SAM" id="MobiDB-lite"/>
    </source>
</evidence>
<feature type="compositionally biased region" description="Basic and acidic residues" evidence="1">
    <location>
        <begin position="1"/>
        <end position="16"/>
    </location>
</feature>
<evidence type="ECO:0000313" key="2">
    <source>
        <dbReference type="EMBL" id="KAF7276361.1"/>
    </source>
</evidence>